<evidence type="ECO:0000259" key="1">
    <source>
        <dbReference type="Pfam" id="PF12680"/>
    </source>
</evidence>
<dbReference type="InterPro" id="IPR032710">
    <property type="entry name" value="NTF2-like_dom_sf"/>
</dbReference>
<dbReference type="AlphaFoldDB" id="A0A420F870"/>
<dbReference type="EMBL" id="RAQQ01000001">
    <property type="protein sequence ID" value="RKF29133.1"/>
    <property type="molecule type" value="Genomic_DNA"/>
</dbReference>
<dbReference type="SUPFAM" id="SSF54427">
    <property type="entry name" value="NTF2-like"/>
    <property type="match status" value="1"/>
</dbReference>
<dbReference type="OrthoDB" id="6657864at2"/>
<organism evidence="2 3">
    <name type="scientific">Micromonospora globbae</name>
    <dbReference type="NCBI Taxonomy" id="1894969"/>
    <lineage>
        <taxon>Bacteria</taxon>
        <taxon>Bacillati</taxon>
        <taxon>Actinomycetota</taxon>
        <taxon>Actinomycetes</taxon>
        <taxon>Micromonosporales</taxon>
        <taxon>Micromonosporaceae</taxon>
        <taxon>Micromonospora</taxon>
    </lineage>
</organism>
<name>A0A420F870_9ACTN</name>
<dbReference type="RefSeq" id="WP_120326372.1">
    <property type="nucleotide sequence ID" value="NZ_CP109307.1"/>
</dbReference>
<dbReference type="InterPro" id="IPR037401">
    <property type="entry name" value="SnoaL-like"/>
</dbReference>
<reference evidence="2 3" key="1">
    <citation type="journal article" date="2018" name="Int. J. Syst. Evol. Microbiol.">
        <title>Micromonospora globbae sp. nov., an endophytic actinomycete isolated from roots of Globba winitii C. H. Wright.</title>
        <authorList>
            <person name="Kuncharoen N."/>
            <person name="Pittayakhajonwut P."/>
            <person name="Tanasupawat S."/>
        </authorList>
    </citation>
    <scope>NUCLEOTIDE SEQUENCE [LARGE SCALE GENOMIC DNA]</scope>
    <source>
        <strain evidence="2 3">WPS1-2</strain>
    </source>
</reference>
<protein>
    <submittedName>
        <fullName evidence="2">Nuclear transport factor 2 family protein</fullName>
    </submittedName>
</protein>
<feature type="domain" description="SnoaL-like" evidence="1">
    <location>
        <begin position="13"/>
        <end position="118"/>
    </location>
</feature>
<proteinExistence type="predicted"/>
<evidence type="ECO:0000313" key="3">
    <source>
        <dbReference type="Proteomes" id="UP000285744"/>
    </source>
</evidence>
<dbReference type="Gene3D" id="3.10.450.50">
    <property type="match status" value="1"/>
</dbReference>
<comment type="caution">
    <text evidence="2">The sequence shown here is derived from an EMBL/GenBank/DDBJ whole genome shotgun (WGS) entry which is preliminary data.</text>
</comment>
<dbReference type="PANTHER" id="PTHR41252">
    <property type="entry name" value="BLR2505 PROTEIN"/>
    <property type="match status" value="1"/>
</dbReference>
<evidence type="ECO:0000313" key="2">
    <source>
        <dbReference type="EMBL" id="RKF29133.1"/>
    </source>
</evidence>
<accession>A0A420F870</accession>
<sequence>MTANRDIVARAFADWSAGTGGITDIFAPDMRWEIVGNSAAARTYHTAEEFVSEVLRPFNARFGTDTPFRPVTVRAIYEDADAGTVVVLWDGAGVTVTGATYANTYAWFLTFRDGKVVDATAFFDSIAFNDLWRIDVDAVEGAVEP</sequence>
<dbReference type="PANTHER" id="PTHR41252:SF1">
    <property type="entry name" value="BLR2505 PROTEIN"/>
    <property type="match status" value="1"/>
</dbReference>
<dbReference type="Proteomes" id="UP000285744">
    <property type="component" value="Unassembled WGS sequence"/>
</dbReference>
<dbReference type="Pfam" id="PF12680">
    <property type="entry name" value="SnoaL_2"/>
    <property type="match status" value="1"/>
</dbReference>
<gene>
    <name evidence="2" type="ORF">D7I43_00680</name>
</gene>